<dbReference type="RefSeq" id="YP_009163844.1">
    <property type="nucleotide sequence ID" value="NC_027778.1"/>
</dbReference>
<evidence type="ECO:0000313" key="3">
    <source>
        <dbReference type="Proteomes" id="UP000201485"/>
    </source>
</evidence>
<protein>
    <submittedName>
        <fullName evidence="1">ORF_083L</fullName>
    </submittedName>
</protein>
<name>A0A0K1L6W1_9VIRU</name>
<gene>
    <name evidence="1" type="ORF">SDDV_083</name>
</gene>
<dbReference type="GeneID" id="25479132"/>
<sequence>MNRDFLKYSFTVTDNFARHTYDSLMSEISDDVVEVLKKTGTYDITTSIEVDGVTDTALNHFIANLHVAVNVESKITALLPDIIDITPIVSKWSSSPWIGKIILLKKQQHVFRNDILQAYNPHPFAIEAVVTDVFDRPFPIDLYLANRSNVNISILELFHRLGFHMNTVYTPEPWIEQYHNMPMVLQFYSKTYPPTQSYLRMLWLHAPDEFNKLNVNTTSLYWLSDTDYLSALENNSGDMIYSDPVNYVSDAAYHGFYETTVELLDTFPELEIPLSIAVRGSKSIELVRELLRRGADPNKGKATLYAIQQFKDNKNTITYTVARLLLSHGGFAQHDALPDELQMASNTLALNIEQQLKRQGRTQPL</sequence>
<dbReference type="Proteomes" id="UP000201485">
    <property type="component" value="Segment"/>
</dbReference>
<dbReference type="KEGG" id="vg:25479132"/>
<proteinExistence type="predicted"/>
<evidence type="ECO:0000313" key="4">
    <source>
        <dbReference type="Proteomes" id="UP000510602"/>
    </source>
</evidence>
<reference evidence="2 4" key="2">
    <citation type="submission" date="2019-10" db="EMBL/GenBank/DDBJ databases">
        <authorList>
            <person name="Kayansamruaj P."/>
        </authorList>
    </citation>
    <scope>NUCLEOTIDE SEQUENCE [LARGE SCALE GENOMIC DNA]</scope>
    <source>
        <strain evidence="2">SDDV_Thai_2019</strain>
    </source>
</reference>
<dbReference type="EMBL" id="MN562489">
    <property type="protein sequence ID" value="QLI60757.1"/>
    <property type="molecule type" value="Genomic_DNA"/>
</dbReference>
<accession>A0A0K1L6W1</accession>
<dbReference type="Proteomes" id="UP000510602">
    <property type="component" value="Segment"/>
</dbReference>
<dbReference type="EMBL" id="KR139659">
    <property type="protein sequence ID" value="AKU37498.1"/>
    <property type="molecule type" value="Genomic_DNA"/>
</dbReference>
<evidence type="ECO:0000313" key="1">
    <source>
        <dbReference type="EMBL" id="AKU37498.1"/>
    </source>
</evidence>
<reference evidence="1 3" key="1">
    <citation type="journal article" date="2015" name="PLoS Pathog.">
        <title>A Novel Virus Causes Scale Drop Disease in Lates calcarifer.</title>
        <authorList>
            <person name="de Groof A."/>
            <person name="Guelen L."/>
            <person name="Deijs M."/>
            <person name="van der Wal Y."/>
            <person name="Miyata M."/>
            <person name="Ng K.S."/>
            <person name="van Grinsven L."/>
            <person name="Simmelink B."/>
            <person name="Biermann Y."/>
            <person name="Grisez L."/>
            <person name="van Lent J."/>
            <person name="de Ronde A."/>
            <person name="Chang S.F."/>
            <person name="Schrier C."/>
            <person name="van der Hoek L."/>
        </authorList>
    </citation>
    <scope>NUCLEOTIDE SEQUENCE [LARGE SCALE GENOMIC DNA]</scope>
    <source>
        <strain evidence="1">C4575</strain>
    </source>
</reference>
<evidence type="ECO:0000313" key="2">
    <source>
        <dbReference type="EMBL" id="QLI60757.1"/>
    </source>
</evidence>
<keyword evidence="3" id="KW-1185">Reference proteome</keyword>
<organism evidence="1 3">
    <name type="scientific">Scale drop disease virus</name>
    <dbReference type="NCBI Taxonomy" id="1697349"/>
    <lineage>
        <taxon>Viruses</taxon>
        <taxon>Varidnaviria</taxon>
        <taxon>Bamfordvirae</taxon>
        <taxon>Nucleocytoviricota</taxon>
        <taxon>Megaviricetes</taxon>
        <taxon>Pimascovirales</taxon>
        <taxon>Pimascovirales incertae sedis</taxon>
        <taxon>Iridoviridae</taxon>
        <taxon>Alphairidovirinae</taxon>
        <taxon>Megalocytivirus</taxon>
        <taxon>Megalocytivirus lates1</taxon>
    </lineage>
</organism>